<dbReference type="GO" id="GO:0008028">
    <property type="term" value="F:monocarboxylic acid transmembrane transporter activity"/>
    <property type="evidence" value="ECO:0007669"/>
    <property type="project" value="TreeGrafter"/>
</dbReference>
<dbReference type="Proteomes" id="UP001151699">
    <property type="component" value="Chromosome X"/>
</dbReference>
<comment type="caution">
    <text evidence="2">The sequence shown here is derived from an EMBL/GenBank/DDBJ whole genome shotgun (WGS) entry which is preliminary data.</text>
</comment>
<feature type="transmembrane region" description="Helical" evidence="1">
    <location>
        <begin position="273"/>
        <end position="296"/>
    </location>
</feature>
<feature type="non-terminal residue" evidence="2">
    <location>
        <position position="1"/>
    </location>
</feature>
<dbReference type="PANTHER" id="PTHR11360">
    <property type="entry name" value="MONOCARBOXYLATE TRANSPORTER"/>
    <property type="match status" value="1"/>
</dbReference>
<feature type="transmembrane region" description="Helical" evidence="1">
    <location>
        <begin position="173"/>
        <end position="193"/>
    </location>
</feature>
<evidence type="ECO:0000313" key="2">
    <source>
        <dbReference type="EMBL" id="KAJ6640355.1"/>
    </source>
</evidence>
<sequence length="458" mass="51597">MVLSSKRFKKVPPEGGWGFLVLFGLAIFLTFSLGTFPSLALIFGDFLAERDEDSGALTTLMSWYFASFSCVGLVTNYFFKLFTVRSVALVGAVVFMVGSVWAVFATTFADLVLAFGVLEGAGFGLMISASYLTFNAYFVKKRIMMMSVAQSIFGLGTMAYPIFVQFFMEEFGYRGFMAIRAGFHGHVLFGMLLMHPVEWHMKKVICEELLFNDRVNDTETKYEDNQNRPFELINDDSKTRGKVDIQPMKHVSIKNLWTKVVDFLDLTLMKDPIYVNISLGISFALYSDMSFFAIQPLYLLKLNLSKTIIAHIIAIGATADLISRIFLAVSSTWIRLKARDIYLIGAALTIIARFAFLYVNDFIGIVTITAAMGFLRTWIHVPLPIVFGDHLPPTRFPSGYGLFMFIQGMSMFALTSVVTKISSMVQDDIVTFHILTLAMALCVMPWILEKIWLKLKKK</sequence>
<organism evidence="2 3">
    <name type="scientific">Pseudolycoriella hygida</name>
    <dbReference type="NCBI Taxonomy" id="35572"/>
    <lineage>
        <taxon>Eukaryota</taxon>
        <taxon>Metazoa</taxon>
        <taxon>Ecdysozoa</taxon>
        <taxon>Arthropoda</taxon>
        <taxon>Hexapoda</taxon>
        <taxon>Insecta</taxon>
        <taxon>Pterygota</taxon>
        <taxon>Neoptera</taxon>
        <taxon>Endopterygota</taxon>
        <taxon>Diptera</taxon>
        <taxon>Nematocera</taxon>
        <taxon>Sciaroidea</taxon>
        <taxon>Sciaridae</taxon>
        <taxon>Pseudolycoriella</taxon>
    </lineage>
</organism>
<feature type="transmembrane region" description="Helical" evidence="1">
    <location>
        <begin position="308"/>
        <end position="329"/>
    </location>
</feature>
<feature type="transmembrane region" description="Helical" evidence="1">
    <location>
        <begin position="20"/>
        <end position="43"/>
    </location>
</feature>
<feature type="transmembrane region" description="Helical" evidence="1">
    <location>
        <begin position="111"/>
        <end position="134"/>
    </location>
</feature>
<protein>
    <submittedName>
        <fullName evidence="2">Monocarboxylate transporter 12</fullName>
    </submittedName>
</protein>
<dbReference type="OrthoDB" id="6499973at2759"/>
<feature type="transmembrane region" description="Helical" evidence="1">
    <location>
        <begin position="341"/>
        <end position="359"/>
    </location>
</feature>
<accession>A0A9Q0N039</accession>
<dbReference type="InterPro" id="IPR050327">
    <property type="entry name" value="Proton-linked_MCT"/>
</dbReference>
<dbReference type="InterPro" id="IPR036259">
    <property type="entry name" value="MFS_trans_sf"/>
</dbReference>
<dbReference type="InterPro" id="IPR011701">
    <property type="entry name" value="MFS"/>
</dbReference>
<keyword evidence="1" id="KW-0812">Transmembrane</keyword>
<evidence type="ECO:0000256" key="1">
    <source>
        <dbReference type="SAM" id="Phobius"/>
    </source>
</evidence>
<dbReference type="SUPFAM" id="SSF103473">
    <property type="entry name" value="MFS general substrate transporter"/>
    <property type="match status" value="1"/>
</dbReference>
<feature type="transmembrane region" description="Helical" evidence="1">
    <location>
        <begin position="63"/>
        <end position="79"/>
    </location>
</feature>
<feature type="transmembrane region" description="Helical" evidence="1">
    <location>
        <begin position="365"/>
        <end position="387"/>
    </location>
</feature>
<keyword evidence="3" id="KW-1185">Reference proteome</keyword>
<dbReference type="Pfam" id="PF07690">
    <property type="entry name" value="MFS_1"/>
    <property type="match status" value="1"/>
</dbReference>
<reference evidence="2" key="1">
    <citation type="submission" date="2022-07" db="EMBL/GenBank/DDBJ databases">
        <authorList>
            <person name="Trinca V."/>
            <person name="Uliana J.V.C."/>
            <person name="Torres T.T."/>
            <person name="Ward R.J."/>
            <person name="Monesi N."/>
        </authorList>
    </citation>
    <scope>NUCLEOTIDE SEQUENCE</scope>
    <source>
        <strain evidence="2">HSMRA1968</strain>
        <tissue evidence="2">Whole embryos</tissue>
    </source>
</reference>
<proteinExistence type="predicted"/>
<feature type="transmembrane region" description="Helical" evidence="1">
    <location>
        <begin position="430"/>
        <end position="448"/>
    </location>
</feature>
<feature type="transmembrane region" description="Helical" evidence="1">
    <location>
        <begin position="86"/>
        <end position="105"/>
    </location>
</feature>
<evidence type="ECO:0000313" key="3">
    <source>
        <dbReference type="Proteomes" id="UP001151699"/>
    </source>
</evidence>
<dbReference type="AlphaFoldDB" id="A0A9Q0N039"/>
<dbReference type="PANTHER" id="PTHR11360:SF309">
    <property type="entry name" value="MONOCARBOXYLATE TRANSPORTER 7-LIKE PROTEIN"/>
    <property type="match status" value="1"/>
</dbReference>
<name>A0A9Q0N039_9DIPT</name>
<gene>
    <name evidence="2" type="primary">slc16a12_2</name>
    <name evidence="2" type="ORF">Bhyg_13105</name>
</gene>
<keyword evidence="1" id="KW-1133">Transmembrane helix</keyword>
<dbReference type="Gene3D" id="1.20.1250.20">
    <property type="entry name" value="MFS general substrate transporter like domains"/>
    <property type="match status" value="1"/>
</dbReference>
<keyword evidence="1" id="KW-0472">Membrane</keyword>
<feature type="transmembrane region" description="Helical" evidence="1">
    <location>
        <begin position="146"/>
        <end position="167"/>
    </location>
</feature>
<dbReference type="EMBL" id="WJQU01000003">
    <property type="protein sequence ID" value="KAJ6640355.1"/>
    <property type="molecule type" value="Genomic_DNA"/>
</dbReference>
<feature type="transmembrane region" description="Helical" evidence="1">
    <location>
        <begin position="399"/>
        <end position="418"/>
    </location>
</feature>